<name>D3SZT1_NATMM</name>
<dbReference type="Proteomes" id="UP000001879">
    <property type="component" value="Chromosome"/>
</dbReference>
<dbReference type="EMBL" id="CP001932">
    <property type="protein sequence ID" value="ADD06341.1"/>
    <property type="molecule type" value="Genomic_DNA"/>
</dbReference>
<dbReference type="STRING" id="547559.Nmag_2787"/>
<evidence type="ECO:0000313" key="1">
    <source>
        <dbReference type="EMBL" id="ADD06341.1"/>
    </source>
</evidence>
<reference evidence="3" key="1">
    <citation type="submission" date="2010-02" db="EMBL/GenBank/DDBJ databases">
        <title>Complete sequence of chromosome of Natrialba magadii ATCC 43099.</title>
        <authorList>
            <consortium name="US DOE Joint Genome Institute"/>
            <person name="Lucas S."/>
            <person name="Copeland A."/>
            <person name="Lapidus A."/>
            <person name="Cheng J.-F."/>
            <person name="Bruce D."/>
            <person name="Goodwin L."/>
            <person name="Pitluck S."/>
            <person name="Davenport K."/>
            <person name="Saunders E."/>
            <person name="Detter J.C."/>
            <person name="Han C."/>
            <person name="Tapia R."/>
            <person name="Land M."/>
            <person name="Hauser L."/>
            <person name="Kyrpides N."/>
            <person name="Mikhailova N."/>
            <person name="De Castro R.E."/>
            <person name="Maupin-Furlow J.A."/>
            <person name="Woyke T."/>
        </authorList>
    </citation>
    <scope>NUCLEOTIDE SEQUENCE [LARGE SCALE GENOMIC DNA]</scope>
    <source>
        <strain evidence="3">ATCC 43099 / DSM 3394 / CCM 3739 / CIP 104546 / IAM 13178 / JCM 8861 / NBRC 102185 / NCIMB 2190 / MS3</strain>
    </source>
</reference>
<gene>
    <name evidence="1" type="ordered locus">Nmag_2787</name>
    <name evidence="2" type="ORF">C500_06471</name>
</gene>
<reference evidence="1" key="4">
    <citation type="submission" date="2016-09" db="EMBL/GenBank/DDBJ databases">
        <authorList>
            <person name="Pfeiffer F."/>
        </authorList>
    </citation>
    <scope>NUCLEOTIDE SEQUENCE</scope>
    <source>
        <strain evidence="1">ATCC 43099</strain>
    </source>
</reference>
<accession>D3SZT1</accession>
<dbReference type="KEGG" id="nmg:Nmag_2787"/>
<proteinExistence type="predicted"/>
<sequence>MSLLELTDVIAPCENISHLTFDFLTQMMEGASTYGVALEYHDLVLISQVDDGRTTNVWHVHAEDGPMIESLNLDAFRTATELEEALNEIVAFDPADREKWVNSR</sequence>
<dbReference type="PaxDb" id="547559-Nmag_2787"/>
<evidence type="ECO:0000313" key="4">
    <source>
        <dbReference type="Proteomes" id="UP000011543"/>
    </source>
</evidence>
<reference evidence="2 4" key="3">
    <citation type="journal article" date="2014" name="PLoS Genet.">
        <title>Phylogenetically driven sequencing of extremely halophilic archaea reveals strategies for static and dynamic osmo-response.</title>
        <authorList>
            <person name="Becker E.A."/>
            <person name="Seitzer P.M."/>
            <person name="Tritt A."/>
            <person name="Larsen D."/>
            <person name="Krusor M."/>
            <person name="Yao A.I."/>
            <person name="Wu D."/>
            <person name="Madern D."/>
            <person name="Eisen J.A."/>
            <person name="Darling A.E."/>
            <person name="Facciotti M.T."/>
        </authorList>
    </citation>
    <scope>NUCLEOTIDE SEQUENCE [LARGE SCALE GENOMIC DNA]</scope>
    <source>
        <strain evidence="4">ATCC 43099 / DSM 3394 / CCM 3739 / CIP 104546 / IAM 13178 / JCM 8861 / NBRC 102185 / NCIMB 2190 / MS3</strain>
        <strain evidence="2">MS-3</strain>
    </source>
</reference>
<dbReference type="EMBL" id="AOHS01000027">
    <property type="protein sequence ID" value="ELY31224.1"/>
    <property type="molecule type" value="Genomic_DNA"/>
</dbReference>
<dbReference type="AlphaFoldDB" id="D3SZT1"/>
<dbReference type="PATRIC" id="fig|547559.17.peg.1253"/>
<dbReference type="GeneID" id="8825643"/>
<organism evidence="1 3">
    <name type="scientific">Natrialba magadii (strain ATCC 43099 / DSM 3394 / CCM 3739 / CIP 104546 / IAM 13178 / JCM 8861 / NBRC 102185 / NCIMB 2190 / MS3)</name>
    <name type="common">Natronobacterium magadii</name>
    <dbReference type="NCBI Taxonomy" id="547559"/>
    <lineage>
        <taxon>Archaea</taxon>
        <taxon>Methanobacteriati</taxon>
        <taxon>Methanobacteriota</taxon>
        <taxon>Stenosarchaea group</taxon>
        <taxon>Halobacteria</taxon>
        <taxon>Halobacteriales</taxon>
        <taxon>Natrialbaceae</taxon>
        <taxon>Natrialba</taxon>
    </lineage>
</organism>
<dbReference type="OrthoDB" id="351040at2157"/>
<reference evidence="1 3" key="2">
    <citation type="journal article" date="2012" name="BMC Genomics">
        <title>A comparative genomics perspective on the genetic content of the alkaliphilic haloarchaeon Natrialba magadii ATCC 43099T.</title>
        <authorList>
            <person name="Siddaramappa S."/>
            <person name="Challacombe J.F."/>
            <person name="Decastro R.E."/>
            <person name="Pfeiffer F."/>
            <person name="Sastre D.E."/>
            <person name="Gimenez M.I."/>
            <person name="Paggi R.A."/>
            <person name="Detter J.C."/>
            <person name="Davenport K.W."/>
            <person name="Goodwin L.A."/>
            <person name="Kyrpides N."/>
            <person name="Tapia R."/>
            <person name="Pitluck S."/>
            <person name="Lucas S."/>
            <person name="Woyke T."/>
            <person name="Maupin-Furlow J.A."/>
        </authorList>
    </citation>
    <scope>NUCLEOTIDE SEQUENCE [LARGE SCALE GENOMIC DNA]</scope>
    <source>
        <strain evidence="1">ATCC 43099</strain>
        <strain evidence="3">ATCC 43099 / DSM 3394 / CCM 3739 / CIP 104546 / IAM 13178 / JCM 8861 / NBRC 102185 / NCIMB 2190 / MS3</strain>
    </source>
</reference>
<dbReference type="Proteomes" id="UP000011543">
    <property type="component" value="Unassembled WGS sequence"/>
</dbReference>
<dbReference type="RefSeq" id="WP_004214921.1">
    <property type="nucleotide sequence ID" value="NC_013922.1"/>
</dbReference>
<protein>
    <submittedName>
        <fullName evidence="1">Uncharacterized protein</fullName>
    </submittedName>
</protein>
<evidence type="ECO:0000313" key="3">
    <source>
        <dbReference type="Proteomes" id="UP000001879"/>
    </source>
</evidence>
<keyword evidence="3" id="KW-1185">Reference proteome</keyword>
<evidence type="ECO:0000313" key="2">
    <source>
        <dbReference type="EMBL" id="ELY31224.1"/>
    </source>
</evidence>
<dbReference type="eggNOG" id="ENOG502N5MD">
    <property type="taxonomic scope" value="Archaea"/>
</dbReference>
<dbReference type="HOGENOM" id="CLU_2243931_0_0_2"/>